<reference evidence="14 15" key="1">
    <citation type="submission" date="2011-07" db="EMBL/GenBank/DDBJ databases">
        <authorList>
            <person name="Coyne R."/>
            <person name="Brami D."/>
            <person name="Johnson J."/>
            <person name="Hostetler J."/>
            <person name="Hannick L."/>
            <person name="Clark T."/>
            <person name="Cassidy-Hanley D."/>
            <person name="Inman J."/>
        </authorList>
    </citation>
    <scope>NUCLEOTIDE SEQUENCE [LARGE SCALE GENOMIC DNA]</scope>
    <source>
        <strain evidence="14 15">G5</strain>
    </source>
</reference>
<keyword evidence="7" id="KW-0175">Coiled coil</keyword>
<keyword evidence="4" id="KW-0969">Cilium</keyword>
<evidence type="ECO:0000259" key="13">
    <source>
        <dbReference type="Pfam" id="PF23353"/>
    </source>
</evidence>
<dbReference type="STRING" id="857967.G0QZH2"/>
<dbReference type="InterPro" id="IPR055379">
    <property type="entry name" value="BBS2_pf_dom"/>
</dbReference>
<sequence length="698" mass="79881">MFTSAFSFNLNNPVEENLSTILRLDSQKPQLACVSIGGKLFISNNEQVEFLNLNKSIKSLATSKYDPDSNSEQIIFASQNTLVCYDVLKNSENFYKEIEDGINVIAFTPEMSGIKGPVTIIGGNCSIQGFNSQGDEIYWNVTSDLVTCIGFTDIDGDQSLELMVGSADNYIRIFQGESILYEIQEASKPLILSRMTKQKFAFGLENGMVGVYQKKQRKWRAKSQYKPIGVLLGDFGSERQGYKPIIIGRQNGQIEIRHDATGEILHKVMLSSPLAKIFRDDFRQDGSKQIACIQCDGQVQGYIINIKKENFNENATLTWLFRRIKKKKQNLVEKINNLQNQVDMKKTDGISPQEQLNLINSFKINPKTKNVELCIKCKNLYIKNAILFCEKLFVDSETLFYCPKNVKNTLNIPLPIQKNISEKITVKCMLSNTISSQYYQVFTFTSQLPKFSRYLFINTFEEANLQAPISQVNMIINERISRFVKWISQSFIVNQEIIDKLEQNQTQLVARFVNIQNRETLQISIDQNNAHVQIFSDDIEVAGDVIQDMCQYNNITELESQGQFPQEMEKFKQILDQVKQYSEAKMNITADIADSIQQVKTFIVKAEDSRICGDMKFMKKYYSDVMVQNNNLMTELIKRKKNNNILMSSLKEINSMINKASNIRLGNAKTRVTTLCRNAIKNKDFFSLLRIIEGGQEY</sequence>
<dbReference type="GO" id="GO:0031514">
    <property type="term" value="C:motile cilium"/>
    <property type="evidence" value="ECO:0007669"/>
    <property type="project" value="TreeGrafter"/>
</dbReference>
<evidence type="ECO:0000256" key="3">
    <source>
        <dbReference type="ARBA" id="ARBA00022490"/>
    </source>
</evidence>
<dbReference type="GO" id="GO:0036064">
    <property type="term" value="C:ciliary basal body"/>
    <property type="evidence" value="ECO:0007669"/>
    <property type="project" value="TreeGrafter"/>
</dbReference>
<dbReference type="Proteomes" id="UP000008983">
    <property type="component" value="Unassembled WGS sequence"/>
</dbReference>
<evidence type="ECO:0000256" key="4">
    <source>
        <dbReference type="ARBA" id="ARBA00023069"/>
    </source>
</evidence>
<evidence type="ECO:0000256" key="7">
    <source>
        <dbReference type="SAM" id="Coils"/>
    </source>
</evidence>
<dbReference type="InterPro" id="IPR016616">
    <property type="entry name" value="Bardet-Biedl_syndrome_2_prot"/>
</dbReference>
<dbReference type="InterPro" id="IPR036322">
    <property type="entry name" value="WD40_repeat_dom_sf"/>
</dbReference>
<evidence type="ECO:0000313" key="14">
    <source>
        <dbReference type="EMBL" id="EGR29382.1"/>
    </source>
</evidence>
<evidence type="ECO:0000259" key="11">
    <source>
        <dbReference type="Pfam" id="PF23350"/>
    </source>
</evidence>
<dbReference type="EMBL" id="GL984150">
    <property type="protein sequence ID" value="EGR29382.1"/>
    <property type="molecule type" value="Genomic_DNA"/>
</dbReference>
<dbReference type="SUPFAM" id="SSF50978">
    <property type="entry name" value="WD40 repeat-like"/>
    <property type="match status" value="1"/>
</dbReference>
<evidence type="ECO:0000259" key="8">
    <source>
        <dbReference type="Pfam" id="PF14781"/>
    </source>
</evidence>
<dbReference type="InParanoid" id="G0QZH2"/>
<dbReference type="Pfam" id="PF14782">
    <property type="entry name" value="BBS2_GAE"/>
    <property type="match status" value="1"/>
</dbReference>
<dbReference type="GeneID" id="14905482"/>
<feature type="domain" description="Ciliary BBSome complex subunit 2 middle region" evidence="10">
    <location>
        <begin position="150"/>
        <end position="257"/>
    </location>
</feature>
<dbReference type="PANTHER" id="PTHR32465">
    <property type="entry name" value="BARDET-BIEDL SYNDROME 2 PROTEIN"/>
    <property type="match status" value="1"/>
</dbReference>
<keyword evidence="15" id="KW-1185">Reference proteome</keyword>
<dbReference type="OMA" id="MSDGANC"/>
<name>G0QZH2_ICHMU</name>
<dbReference type="Pfam" id="PF14781">
    <property type="entry name" value="BBS2_N"/>
    <property type="match status" value="1"/>
</dbReference>
<dbReference type="OrthoDB" id="2120021at2759"/>
<dbReference type="GO" id="GO:0034464">
    <property type="term" value="C:BBSome"/>
    <property type="evidence" value="ECO:0007669"/>
    <property type="project" value="InterPro"/>
</dbReference>
<dbReference type="PANTHER" id="PTHR32465:SF0">
    <property type="entry name" value="BARDET-BIEDL SYNDROME 2 PROTEIN"/>
    <property type="match status" value="1"/>
</dbReference>
<evidence type="ECO:0000256" key="1">
    <source>
        <dbReference type="ARBA" id="ARBA00004138"/>
    </source>
</evidence>
<evidence type="ECO:0000259" key="9">
    <source>
        <dbReference type="Pfam" id="PF14782"/>
    </source>
</evidence>
<protein>
    <recommendedName>
        <fullName evidence="16">Bardet-biedl syndrome 2 protein</fullName>
    </recommendedName>
</protein>
<dbReference type="PIRSF" id="PIRSF013684">
    <property type="entry name" value="BBS2"/>
    <property type="match status" value="1"/>
</dbReference>
<feature type="domain" description="BBS2 C-terminal helix bundle" evidence="12">
    <location>
        <begin position="667"/>
        <end position="692"/>
    </location>
</feature>
<dbReference type="InterPro" id="IPR029429">
    <property type="entry name" value="BBS2_Mid"/>
</dbReference>
<keyword evidence="5" id="KW-0206">Cytoskeleton</keyword>
<dbReference type="GO" id="GO:1905515">
    <property type="term" value="P:non-motile cilium assembly"/>
    <property type="evidence" value="ECO:0007669"/>
    <property type="project" value="InterPro"/>
</dbReference>
<dbReference type="RefSeq" id="XP_004030618.1">
    <property type="nucleotide sequence ID" value="XM_004030570.1"/>
</dbReference>
<dbReference type="InterPro" id="IPR055381">
    <property type="entry name" value="BBS2_CtH_dom"/>
</dbReference>
<keyword evidence="3" id="KW-0963">Cytoplasm</keyword>
<evidence type="ECO:0000313" key="15">
    <source>
        <dbReference type="Proteomes" id="UP000008983"/>
    </source>
</evidence>
<gene>
    <name evidence="14" type="ORF">IMG5_156790</name>
</gene>
<dbReference type="Pfam" id="PF14783">
    <property type="entry name" value="BBS2_Mid"/>
    <property type="match status" value="1"/>
</dbReference>
<keyword evidence="6" id="KW-0966">Cell projection</keyword>
<dbReference type="eggNOG" id="ENOG502QPWU">
    <property type="taxonomic scope" value="Eukaryota"/>
</dbReference>
<feature type="domain" description="BBS2 hairpin" evidence="13">
    <location>
        <begin position="565"/>
        <end position="662"/>
    </location>
</feature>
<dbReference type="InterPro" id="IPR055380">
    <property type="entry name" value="BBS2_hp_dom"/>
</dbReference>
<dbReference type="AlphaFoldDB" id="G0QZH2"/>
<proteinExistence type="predicted"/>
<dbReference type="InterPro" id="IPR029430">
    <property type="entry name" value="BBS2_N"/>
</dbReference>
<evidence type="ECO:0008006" key="16">
    <source>
        <dbReference type="Google" id="ProtNLM"/>
    </source>
</evidence>
<evidence type="ECO:0000256" key="6">
    <source>
        <dbReference type="ARBA" id="ARBA00023273"/>
    </source>
</evidence>
<evidence type="ECO:0000259" key="10">
    <source>
        <dbReference type="Pfam" id="PF14783"/>
    </source>
</evidence>
<evidence type="ECO:0000256" key="5">
    <source>
        <dbReference type="ARBA" id="ARBA00023212"/>
    </source>
</evidence>
<dbReference type="InterPro" id="IPR029333">
    <property type="entry name" value="BBS2_GAE_dom"/>
</dbReference>
<feature type="domain" description="BBS2 platform" evidence="11">
    <location>
        <begin position="460"/>
        <end position="552"/>
    </location>
</feature>
<dbReference type="Pfam" id="PF23351">
    <property type="entry name" value="BBS2_CtH"/>
    <property type="match status" value="1"/>
</dbReference>
<feature type="domain" description="Ciliary BBSome complex subunit 2 N-terminal" evidence="8">
    <location>
        <begin position="20"/>
        <end position="107"/>
    </location>
</feature>
<evidence type="ECO:0000256" key="2">
    <source>
        <dbReference type="ARBA" id="ARBA00004245"/>
    </source>
</evidence>
<dbReference type="Pfam" id="PF23350">
    <property type="entry name" value="BBS2_pf"/>
    <property type="match status" value="1"/>
</dbReference>
<accession>G0QZH2</accession>
<feature type="domain" description="BBS2 GAE" evidence="9">
    <location>
        <begin position="365"/>
        <end position="451"/>
    </location>
</feature>
<dbReference type="Pfam" id="PF23353">
    <property type="entry name" value="BBS2_hp"/>
    <property type="match status" value="1"/>
</dbReference>
<feature type="coiled-coil region" evidence="7">
    <location>
        <begin position="321"/>
        <end position="348"/>
    </location>
</feature>
<dbReference type="GO" id="GO:0016020">
    <property type="term" value="C:membrane"/>
    <property type="evidence" value="ECO:0007669"/>
    <property type="project" value="TreeGrafter"/>
</dbReference>
<evidence type="ECO:0000259" key="12">
    <source>
        <dbReference type="Pfam" id="PF23351"/>
    </source>
</evidence>
<organism evidence="14 15">
    <name type="scientific">Ichthyophthirius multifiliis</name>
    <name type="common">White spot disease agent</name>
    <name type="synonym">Ich</name>
    <dbReference type="NCBI Taxonomy" id="5932"/>
    <lineage>
        <taxon>Eukaryota</taxon>
        <taxon>Sar</taxon>
        <taxon>Alveolata</taxon>
        <taxon>Ciliophora</taxon>
        <taxon>Intramacronucleata</taxon>
        <taxon>Oligohymenophorea</taxon>
        <taxon>Hymenostomatida</taxon>
        <taxon>Ophryoglenina</taxon>
        <taxon>Ichthyophthirius</taxon>
    </lineage>
</organism>
<comment type="subcellular location">
    <subcellularLocation>
        <location evidence="1">Cell projection</location>
        <location evidence="1">Cilium</location>
    </subcellularLocation>
    <subcellularLocation>
        <location evidence="2">Cytoplasm</location>
        <location evidence="2">Cytoskeleton</location>
    </subcellularLocation>
</comment>